<dbReference type="InterPro" id="IPR007709">
    <property type="entry name" value="N-FG_amidohydro"/>
</dbReference>
<gene>
    <name evidence="1" type="ORF">SAMN02927900_04922</name>
</gene>
<dbReference type="EMBL" id="FMTM01000009">
    <property type="protein sequence ID" value="SCW78936.1"/>
    <property type="molecule type" value="Genomic_DNA"/>
</dbReference>
<keyword evidence="1" id="KW-0378">Hydrolase</keyword>
<accession>A0A1G4TC47</accession>
<dbReference type="SUPFAM" id="SSF53187">
    <property type="entry name" value="Zn-dependent exopeptidases"/>
    <property type="match status" value="1"/>
</dbReference>
<proteinExistence type="predicted"/>
<dbReference type="Pfam" id="PF05013">
    <property type="entry name" value="FGase"/>
    <property type="match status" value="1"/>
</dbReference>
<sequence>MPAWRKSSPDSFGQGLVQKGRSLTNQIEVPNSASPDTGSLWSVRRSQSPVIATAIHDGRLMRHDLLPLCALSESERLREEDPFTAFLISGVPNQVVFHRSRFEIDLNRSREQAVYFRPEQAWGLTVWKNGLPASEHLASLTIYDDYYEMLGSFLKSIERNHGEFVLLDVHSYNHRRAGPDIQTDPEQAPDINIGTFSMDRDRWAHVVDPLMDHFRAFRITDKPLAVSENIAFQGKGEQTRFIHEQFPKTGCAIAIEFKKIFMDEWTGQPDNAVLGKLRDAVTAAVPLLERIVGQPR</sequence>
<dbReference type="Gene3D" id="3.40.630.40">
    <property type="entry name" value="Zn-dependent exopeptidases"/>
    <property type="match status" value="1"/>
</dbReference>
<organism evidence="1 2">
    <name type="scientific">Rhizobium mongolense subsp. loessense</name>
    <dbReference type="NCBI Taxonomy" id="158890"/>
    <lineage>
        <taxon>Bacteria</taxon>
        <taxon>Pseudomonadati</taxon>
        <taxon>Pseudomonadota</taxon>
        <taxon>Alphaproteobacteria</taxon>
        <taxon>Hyphomicrobiales</taxon>
        <taxon>Rhizobiaceae</taxon>
        <taxon>Rhizobium/Agrobacterium group</taxon>
        <taxon>Rhizobium</taxon>
    </lineage>
</organism>
<reference evidence="1 2" key="1">
    <citation type="submission" date="2016-10" db="EMBL/GenBank/DDBJ databases">
        <authorList>
            <person name="de Groot N.N."/>
        </authorList>
    </citation>
    <scope>NUCLEOTIDE SEQUENCE [LARGE SCALE GENOMIC DNA]</scope>
    <source>
        <strain evidence="1 2">CGMCC 1.3401</strain>
    </source>
</reference>
<evidence type="ECO:0000313" key="1">
    <source>
        <dbReference type="EMBL" id="SCW78936.1"/>
    </source>
</evidence>
<protein>
    <submittedName>
        <fullName evidence="1">N-formylglutamate amidohydrolase</fullName>
    </submittedName>
</protein>
<name>A0A1G4TC47_9HYPH</name>
<dbReference type="GO" id="GO:0016787">
    <property type="term" value="F:hydrolase activity"/>
    <property type="evidence" value="ECO:0007669"/>
    <property type="project" value="UniProtKB-KW"/>
</dbReference>
<evidence type="ECO:0000313" key="2">
    <source>
        <dbReference type="Proteomes" id="UP000199542"/>
    </source>
</evidence>
<dbReference type="AlphaFoldDB" id="A0A1G4TC47"/>
<dbReference type="RefSeq" id="WP_233426804.1">
    <property type="nucleotide sequence ID" value="NZ_FMTM01000009.1"/>
</dbReference>
<dbReference type="Proteomes" id="UP000199542">
    <property type="component" value="Unassembled WGS sequence"/>
</dbReference>